<dbReference type="SUPFAM" id="SSF74942">
    <property type="entry name" value="YhbC-like, C-terminal domain"/>
    <property type="match status" value="1"/>
</dbReference>
<dbReference type="PANTHER" id="PTHR33867:SF1">
    <property type="entry name" value="RIBOSOME MATURATION FACTOR RIMP"/>
    <property type="match status" value="1"/>
</dbReference>
<dbReference type="InterPro" id="IPR028998">
    <property type="entry name" value="RimP_C"/>
</dbReference>
<name>A0A4V2T4P1_9FIRM</name>
<accession>A0A4V2T4P1</accession>
<evidence type="ECO:0000313" key="7">
    <source>
        <dbReference type="Proteomes" id="UP000295504"/>
    </source>
</evidence>
<dbReference type="Proteomes" id="UP000295504">
    <property type="component" value="Unassembled WGS sequence"/>
</dbReference>
<dbReference type="InterPro" id="IPR035956">
    <property type="entry name" value="RimP_N_sf"/>
</dbReference>
<comment type="subcellular location">
    <subcellularLocation>
        <location evidence="3">Cytoplasm</location>
    </subcellularLocation>
</comment>
<dbReference type="EMBL" id="SLYC01000004">
    <property type="protein sequence ID" value="TCQ05904.1"/>
    <property type="molecule type" value="Genomic_DNA"/>
</dbReference>
<comment type="similarity">
    <text evidence="3">Belongs to the RimP family.</text>
</comment>
<dbReference type="CDD" id="cd01734">
    <property type="entry name" value="YlxS_C"/>
    <property type="match status" value="1"/>
</dbReference>
<evidence type="ECO:0000256" key="2">
    <source>
        <dbReference type="ARBA" id="ARBA00022517"/>
    </source>
</evidence>
<comment type="caution">
    <text evidence="6">The sequence shown here is derived from an EMBL/GenBank/DDBJ whole genome shotgun (WGS) entry which is preliminary data.</text>
</comment>
<dbReference type="FunFam" id="3.30.300.70:FF:000001">
    <property type="entry name" value="Ribosome maturation factor RimP"/>
    <property type="match status" value="1"/>
</dbReference>
<evidence type="ECO:0000313" key="6">
    <source>
        <dbReference type="EMBL" id="TCQ05904.1"/>
    </source>
</evidence>
<dbReference type="GO" id="GO:0000028">
    <property type="term" value="P:ribosomal small subunit assembly"/>
    <property type="evidence" value="ECO:0007669"/>
    <property type="project" value="TreeGrafter"/>
</dbReference>
<dbReference type="PANTHER" id="PTHR33867">
    <property type="entry name" value="RIBOSOME MATURATION FACTOR RIMP"/>
    <property type="match status" value="1"/>
</dbReference>
<gene>
    <name evidence="3" type="primary">rimP</name>
    <name evidence="6" type="ORF">EDD79_100485</name>
</gene>
<protein>
    <recommendedName>
        <fullName evidence="3">Ribosome maturation factor RimP</fullName>
    </recommendedName>
</protein>
<dbReference type="InterPro" id="IPR003728">
    <property type="entry name" value="Ribosome_maturation_RimP"/>
</dbReference>
<dbReference type="InterPro" id="IPR036847">
    <property type="entry name" value="RimP_C_sf"/>
</dbReference>
<dbReference type="GO" id="GO:0006412">
    <property type="term" value="P:translation"/>
    <property type="evidence" value="ECO:0007669"/>
    <property type="project" value="TreeGrafter"/>
</dbReference>
<dbReference type="RefSeq" id="WP_132847640.1">
    <property type="nucleotide sequence ID" value="NZ_CP058648.1"/>
</dbReference>
<reference evidence="6 7" key="1">
    <citation type="submission" date="2019-03" db="EMBL/GenBank/DDBJ databases">
        <title>Genomic Encyclopedia of Type Strains, Phase IV (KMG-IV): sequencing the most valuable type-strain genomes for metagenomic binning, comparative biology and taxonomic classification.</title>
        <authorList>
            <person name="Goeker M."/>
        </authorList>
    </citation>
    <scope>NUCLEOTIDE SEQUENCE [LARGE SCALE GENOMIC DNA]</scope>
    <source>
        <strain evidence="6 7">DSM 100013</strain>
    </source>
</reference>
<evidence type="ECO:0000259" key="5">
    <source>
        <dbReference type="Pfam" id="PF17384"/>
    </source>
</evidence>
<proteinExistence type="inferred from homology"/>
<dbReference type="SUPFAM" id="SSF75420">
    <property type="entry name" value="YhbC-like, N-terminal domain"/>
    <property type="match status" value="1"/>
</dbReference>
<dbReference type="Pfam" id="PF17384">
    <property type="entry name" value="DUF150_C"/>
    <property type="match status" value="1"/>
</dbReference>
<keyword evidence="1 3" id="KW-0963">Cytoplasm</keyword>
<feature type="domain" description="Ribosome maturation factor RimP N-terminal" evidence="4">
    <location>
        <begin position="14"/>
        <end position="85"/>
    </location>
</feature>
<feature type="domain" description="Ribosome maturation factor RimP C-terminal" evidence="5">
    <location>
        <begin position="88"/>
        <end position="154"/>
    </location>
</feature>
<evidence type="ECO:0000256" key="1">
    <source>
        <dbReference type="ARBA" id="ARBA00022490"/>
    </source>
</evidence>
<comment type="function">
    <text evidence="3">Required for maturation of 30S ribosomal subunits.</text>
</comment>
<dbReference type="GO" id="GO:0005829">
    <property type="term" value="C:cytosol"/>
    <property type="evidence" value="ECO:0007669"/>
    <property type="project" value="TreeGrafter"/>
</dbReference>
<keyword evidence="2 3" id="KW-0690">Ribosome biogenesis</keyword>
<dbReference type="InterPro" id="IPR028989">
    <property type="entry name" value="RimP_N"/>
</dbReference>
<dbReference type="Pfam" id="PF02576">
    <property type="entry name" value="RimP_N"/>
    <property type="match status" value="1"/>
</dbReference>
<dbReference type="NCBIfam" id="NF000928">
    <property type="entry name" value="PRK00092.1-2"/>
    <property type="match status" value="1"/>
</dbReference>
<evidence type="ECO:0000256" key="3">
    <source>
        <dbReference type="HAMAP-Rule" id="MF_01077"/>
    </source>
</evidence>
<evidence type="ECO:0000259" key="4">
    <source>
        <dbReference type="Pfam" id="PF02576"/>
    </source>
</evidence>
<dbReference type="OrthoDB" id="9805006at2"/>
<dbReference type="Gene3D" id="2.30.30.180">
    <property type="entry name" value="Ribosome maturation factor RimP, C-terminal domain"/>
    <property type="match status" value="1"/>
</dbReference>
<dbReference type="HAMAP" id="MF_01077">
    <property type="entry name" value="RimP"/>
    <property type="match status" value="1"/>
</dbReference>
<sequence length="154" mass="17880">MGKNRVESIVEELVIPIVEKENFDLVDVEFKKEGPHKYLRVYIDKPEGISLDDCQKVSEQLSEKLDETDPIEENYFLEVSSPGLDRPLKRSEDYVKFAGREVEIKLYEPMDNKKLIEGELIELKDSVVKVRLENESILEIPLEKIALTRLAIKF</sequence>
<keyword evidence="7" id="KW-1185">Reference proteome</keyword>
<organism evidence="6 7">
    <name type="scientific">Serpentinicella alkaliphila</name>
    <dbReference type="NCBI Taxonomy" id="1734049"/>
    <lineage>
        <taxon>Bacteria</taxon>
        <taxon>Bacillati</taxon>
        <taxon>Bacillota</taxon>
        <taxon>Clostridia</taxon>
        <taxon>Peptostreptococcales</taxon>
        <taxon>Natronincolaceae</taxon>
        <taxon>Serpentinicella</taxon>
    </lineage>
</organism>
<dbReference type="AlphaFoldDB" id="A0A4V2T4P1"/>
<dbReference type="Gene3D" id="3.30.300.70">
    <property type="entry name" value="RimP-like superfamily, N-terminal"/>
    <property type="match status" value="1"/>
</dbReference>